<accession>A0A1H3SKJ3</accession>
<sequence length="200" mass="22245">MRREVDARNQTCPKPVIMTKKELDDMIEGTLTTIVDNEVAKENVSKLAKSLNLDYKVEKGTTNEYYIHISKGEIAKENEETGVCVPNTFKDMVILFDKDKLGEGSEELGSILIKGYIYTLTESIPFPSALLFLNSGVNLTVEGSPVLEDLKKLESEGVEILSCGTCLDFFGLKEKLEVGEITNMYTIVEKMKNSTSTITL</sequence>
<dbReference type="PANTHER" id="PTHR33279:SF6">
    <property type="entry name" value="SULFUR CARRIER PROTEIN YEDF-RELATED"/>
    <property type="match status" value="1"/>
</dbReference>
<dbReference type="NCBIfam" id="TIGR03527">
    <property type="entry name" value="selenium_YedF"/>
    <property type="match status" value="1"/>
</dbReference>
<dbReference type="RefSeq" id="WP_091733014.1">
    <property type="nucleotide sequence ID" value="NZ_FNQE01000049.1"/>
</dbReference>
<dbReference type="SUPFAM" id="SSF75169">
    <property type="entry name" value="DsrEFH-like"/>
    <property type="match status" value="1"/>
</dbReference>
<protein>
    <submittedName>
        <fullName evidence="3">Selenium metabolism protein YedF</fullName>
    </submittedName>
</protein>
<proteinExistence type="inferred from homology"/>
<dbReference type="InterPro" id="IPR001455">
    <property type="entry name" value="TusA-like"/>
</dbReference>
<dbReference type="InterPro" id="IPR019870">
    <property type="entry name" value="Se_metab_YedF"/>
</dbReference>
<dbReference type="STRING" id="415015.SAMN05660462_02968"/>
<dbReference type="Pfam" id="PF01206">
    <property type="entry name" value="TusA"/>
    <property type="match status" value="1"/>
</dbReference>
<gene>
    <name evidence="3" type="ORF">SAMN05660462_02968</name>
</gene>
<dbReference type="OrthoDB" id="9801500at2"/>
<feature type="domain" description="UPF0033" evidence="2">
    <location>
        <begin position="3"/>
        <end position="71"/>
    </location>
</feature>
<dbReference type="AlphaFoldDB" id="A0A1H3SKJ3"/>
<dbReference type="CDD" id="cd03421">
    <property type="entry name" value="SirA_like_N"/>
    <property type="match status" value="1"/>
</dbReference>
<dbReference type="InterPro" id="IPR027396">
    <property type="entry name" value="DsrEFH-like"/>
</dbReference>
<dbReference type="Pfam" id="PF02635">
    <property type="entry name" value="DsrE"/>
    <property type="match status" value="1"/>
</dbReference>
<dbReference type="InterPro" id="IPR036868">
    <property type="entry name" value="TusA-like_sf"/>
</dbReference>
<name>A0A1H3SKJ3_9FIRM</name>
<organism evidence="3 4">
    <name type="scientific">Proteiniborus ethanoligenes</name>
    <dbReference type="NCBI Taxonomy" id="415015"/>
    <lineage>
        <taxon>Bacteria</taxon>
        <taxon>Bacillati</taxon>
        <taxon>Bacillota</taxon>
        <taxon>Clostridia</taxon>
        <taxon>Eubacteriales</taxon>
        <taxon>Proteiniborus</taxon>
    </lineage>
</organism>
<dbReference type="InterPro" id="IPR003787">
    <property type="entry name" value="Sulphur_relay_DsrE/F-like"/>
</dbReference>
<evidence type="ECO:0000313" key="3">
    <source>
        <dbReference type="EMBL" id="SDZ38502.1"/>
    </source>
</evidence>
<dbReference type="EMBL" id="FNQE01000049">
    <property type="protein sequence ID" value="SDZ38502.1"/>
    <property type="molecule type" value="Genomic_DNA"/>
</dbReference>
<evidence type="ECO:0000256" key="1">
    <source>
        <dbReference type="ARBA" id="ARBA00008984"/>
    </source>
</evidence>
<reference evidence="3 4" key="1">
    <citation type="submission" date="2016-10" db="EMBL/GenBank/DDBJ databases">
        <authorList>
            <person name="de Groot N.N."/>
        </authorList>
    </citation>
    <scope>NUCLEOTIDE SEQUENCE [LARGE SCALE GENOMIC DNA]</scope>
    <source>
        <strain evidence="3 4">DSM 21650</strain>
    </source>
</reference>
<dbReference type="Gene3D" id="3.30.110.40">
    <property type="entry name" value="TusA-like domain"/>
    <property type="match status" value="1"/>
</dbReference>
<dbReference type="SUPFAM" id="SSF64307">
    <property type="entry name" value="SirA-like"/>
    <property type="match status" value="1"/>
</dbReference>
<evidence type="ECO:0000259" key="2">
    <source>
        <dbReference type="Pfam" id="PF01206"/>
    </source>
</evidence>
<evidence type="ECO:0000313" key="4">
    <source>
        <dbReference type="Proteomes" id="UP000198625"/>
    </source>
</evidence>
<dbReference type="PANTHER" id="PTHR33279">
    <property type="entry name" value="SULFUR CARRIER PROTEIN YEDF-RELATED"/>
    <property type="match status" value="1"/>
</dbReference>
<keyword evidence="4" id="KW-1185">Reference proteome</keyword>
<comment type="similarity">
    <text evidence="1">Belongs to the sulfur carrier protein TusA family.</text>
</comment>
<dbReference type="Proteomes" id="UP000198625">
    <property type="component" value="Unassembled WGS sequence"/>
</dbReference>